<reference evidence="1" key="1">
    <citation type="submission" date="2020-03" db="EMBL/GenBank/DDBJ databases">
        <title>The deep terrestrial virosphere.</title>
        <authorList>
            <person name="Holmfeldt K."/>
            <person name="Nilsson E."/>
            <person name="Simone D."/>
            <person name="Lopez-Fernandez M."/>
            <person name="Wu X."/>
            <person name="de Brujin I."/>
            <person name="Lundin D."/>
            <person name="Andersson A."/>
            <person name="Bertilsson S."/>
            <person name="Dopson M."/>
        </authorList>
    </citation>
    <scope>NUCLEOTIDE SEQUENCE</scope>
    <source>
        <strain evidence="1">MM415A08542</strain>
        <strain evidence="2">MM415B02778</strain>
    </source>
</reference>
<accession>A0A6M3JD08</accession>
<sequence length="86" mass="10235">MKRTKKSINQDRAKIALKQNHEARYIVKITKTQLDRLEKQEGDYIWGKGYNGYPFREICCNRKNLIRICKALLKALKCKSTYQKKN</sequence>
<dbReference type="EMBL" id="MT141586">
    <property type="protein sequence ID" value="QJA68099.1"/>
    <property type="molecule type" value="Genomic_DNA"/>
</dbReference>
<evidence type="ECO:0000313" key="1">
    <source>
        <dbReference type="EMBL" id="QJA68099.1"/>
    </source>
</evidence>
<gene>
    <name evidence="1" type="ORF">MM415A08542_0004</name>
    <name evidence="2" type="ORF">MM415B02778_0002</name>
</gene>
<evidence type="ECO:0000313" key="2">
    <source>
        <dbReference type="EMBL" id="QJA88367.1"/>
    </source>
</evidence>
<proteinExistence type="predicted"/>
<dbReference type="EMBL" id="MT142773">
    <property type="protein sequence ID" value="QJA88367.1"/>
    <property type="molecule type" value="Genomic_DNA"/>
</dbReference>
<protein>
    <submittedName>
        <fullName evidence="1">Uncharacterized protein</fullName>
    </submittedName>
</protein>
<name>A0A6M3JD08_9ZZZZ</name>
<organism evidence="1">
    <name type="scientific">viral metagenome</name>
    <dbReference type="NCBI Taxonomy" id="1070528"/>
    <lineage>
        <taxon>unclassified sequences</taxon>
        <taxon>metagenomes</taxon>
        <taxon>organismal metagenomes</taxon>
    </lineage>
</organism>
<dbReference type="AlphaFoldDB" id="A0A6M3JD08"/>